<dbReference type="EMBL" id="JYDR01000001">
    <property type="protein sequence ID" value="KRY79831.1"/>
    <property type="molecule type" value="Genomic_DNA"/>
</dbReference>
<gene>
    <name evidence="1" type="ORF">T4A_3196</name>
</gene>
<evidence type="ECO:0008006" key="3">
    <source>
        <dbReference type="Google" id="ProtNLM"/>
    </source>
</evidence>
<comment type="caution">
    <text evidence="1">The sequence shown here is derived from an EMBL/GenBank/DDBJ whole genome shotgun (WGS) entry which is preliminary data.</text>
</comment>
<protein>
    <recommendedName>
        <fullName evidence="3">DUF5641 domain-containing protein</fullName>
    </recommendedName>
</protein>
<evidence type="ECO:0000313" key="1">
    <source>
        <dbReference type="EMBL" id="KRY79831.1"/>
    </source>
</evidence>
<reference evidence="1 2" key="1">
    <citation type="submission" date="2015-01" db="EMBL/GenBank/DDBJ databases">
        <title>Evolution of Trichinella species and genotypes.</title>
        <authorList>
            <person name="Korhonen P.K."/>
            <person name="Edoardo P."/>
            <person name="Giuseppe L.R."/>
            <person name="Gasser R.B."/>
        </authorList>
    </citation>
    <scope>NUCLEOTIDE SEQUENCE [LARGE SCALE GENOMIC DNA]</scope>
    <source>
        <strain evidence="1">ISS13</strain>
    </source>
</reference>
<accession>A0A0V1F1K1</accession>
<name>A0A0V1F1K1_TRIPS</name>
<dbReference type="PANTHER" id="PTHR47331:SF1">
    <property type="entry name" value="GAG-LIKE PROTEIN"/>
    <property type="match status" value="1"/>
</dbReference>
<dbReference type="AlphaFoldDB" id="A0A0V1F1K1"/>
<evidence type="ECO:0000313" key="2">
    <source>
        <dbReference type="Proteomes" id="UP000054632"/>
    </source>
</evidence>
<dbReference type="PANTHER" id="PTHR47331">
    <property type="entry name" value="PHD-TYPE DOMAIN-CONTAINING PROTEIN"/>
    <property type="match status" value="1"/>
</dbReference>
<organism evidence="1 2">
    <name type="scientific">Trichinella pseudospiralis</name>
    <name type="common">Parasitic roundworm</name>
    <dbReference type="NCBI Taxonomy" id="6337"/>
    <lineage>
        <taxon>Eukaryota</taxon>
        <taxon>Metazoa</taxon>
        <taxon>Ecdysozoa</taxon>
        <taxon>Nematoda</taxon>
        <taxon>Enoplea</taxon>
        <taxon>Dorylaimia</taxon>
        <taxon>Trichinellida</taxon>
        <taxon>Trichinellidae</taxon>
        <taxon>Trichinella</taxon>
    </lineage>
</organism>
<proteinExistence type="predicted"/>
<dbReference type="Proteomes" id="UP000054632">
    <property type="component" value="Unassembled WGS sequence"/>
</dbReference>
<sequence length="167" mass="19225">MVKTALKATFGQCLASPDELCTVFCEVKARVNDRPLTFVRSDVQEEMALTPAHVLIARSLAAFPDRSDNASRGTLSSSLRHLFRRWSYQRKPVDVFWKRWQREYEQFRHGDVNNTGTTIHHDVVDSLSDRGVVHWQWWAGQARSKTAAGIFYRSISTLVLLEQPEVY</sequence>